<evidence type="ECO:0000313" key="4">
    <source>
        <dbReference type="Proteomes" id="UP001499841"/>
    </source>
</evidence>
<comment type="caution">
    <text evidence="3">The sequence shown here is derived from an EMBL/GenBank/DDBJ whole genome shotgun (WGS) entry which is preliminary data.</text>
</comment>
<keyword evidence="4" id="KW-1185">Reference proteome</keyword>
<dbReference type="InterPro" id="IPR029058">
    <property type="entry name" value="AB_hydrolase_fold"/>
</dbReference>
<dbReference type="Proteomes" id="UP001499841">
    <property type="component" value="Unassembled WGS sequence"/>
</dbReference>
<dbReference type="PRINTS" id="PR00111">
    <property type="entry name" value="ABHYDROLASE"/>
</dbReference>
<proteinExistence type="predicted"/>
<dbReference type="PRINTS" id="PR00412">
    <property type="entry name" value="EPOXHYDRLASE"/>
</dbReference>
<dbReference type="SUPFAM" id="SSF53474">
    <property type="entry name" value="alpha/beta-Hydrolases"/>
    <property type="match status" value="1"/>
</dbReference>
<dbReference type="InterPro" id="IPR000073">
    <property type="entry name" value="AB_hydrolase_1"/>
</dbReference>
<dbReference type="EMBL" id="BAABBA010000015">
    <property type="protein sequence ID" value="GAA4288583.1"/>
    <property type="molecule type" value="Genomic_DNA"/>
</dbReference>
<dbReference type="InterPro" id="IPR000639">
    <property type="entry name" value="Epox_hydrolase-like"/>
</dbReference>
<sequence>MRHRYVDLPGLRMHVAEAGAGEPVLLLHGFPQHWWAWRKVIPGLAAHYRVICPDLRGAGWTDAPRDGYESDQLVADIVALMDALEVDSVRLVGHDVGGILGFRVCLAHPDRVRQLVAVAAPHPYPRLSSRVLLHLWRMWPMFATATPVLGPFLLSAGRQRFPRHLMTSETSDPGVWSEQDLDLYTSRLRDPDRARAAAALYRSMVMVEARRSVAGEYRGTRLRTPTLGLYGVVLYGGGDEAHRLPEVLLGYEDYADEFTQTHVPGAGYYIPEEQPEAFLARVLEFFDAEHVAHGR</sequence>
<dbReference type="Gene3D" id="3.40.50.1820">
    <property type="entry name" value="alpha/beta hydrolase"/>
    <property type="match status" value="1"/>
</dbReference>
<gene>
    <name evidence="3" type="ORF">GCM10022262_29430</name>
</gene>
<organism evidence="3 4">
    <name type="scientific">Georgenia daeguensis</name>
    <dbReference type="NCBI Taxonomy" id="908355"/>
    <lineage>
        <taxon>Bacteria</taxon>
        <taxon>Bacillati</taxon>
        <taxon>Actinomycetota</taxon>
        <taxon>Actinomycetes</taxon>
        <taxon>Micrococcales</taxon>
        <taxon>Bogoriellaceae</taxon>
        <taxon>Georgenia</taxon>
    </lineage>
</organism>
<accession>A0ABP8EXV3</accession>
<evidence type="ECO:0000256" key="1">
    <source>
        <dbReference type="ARBA" id="ARBA00022801"/>
    </source>
</evidence>
<feature type="domain" description="AB hydrolase-1" evidence="2">
    <location>
        <begin position="23"/>
        <end position="126"/>
    </location>
</feature>
<evidence type="ECO:0000313" key="3">
    <source>
        <dbReference type="EMBL" id="GAA4288583.1"/>
    </source>
</evidence>
<evidence type="ECO:0000259" key="2">
    <source>
        <dbReference type="Pfam" id="PF00561"/>
    </source>
</evidence>
<reference evidence="4" key="1">
    <citation type="journal article" date="2019" name="Int. J. Syst. Evol. Microbiol.">
        <title>The Global Catalogue of Microorganisms (GCM) 10K type strain sequencing project: providing services to taxonomists for standard genome sequencing and annotation.</title>
        <authorList>
            <consortium name="The Broad Institute Genomics Platform"/>
            <consortium name="The Broad Institute Genome Sequencing Center for Infectious Disease"/>
            <person name="Wu L."/>
            <person name="Ma J."/>
        </authorList>
    </citation>
    <scope>NUCLEOTIDE SEQUENCE [LARGE SCALE GENOMIC DNA]</scope>
    <source>
        <strain evidence="4">JCM 17459</strain>
    </source>
</reference>
<dbReference type="GO" id="GO:0016787">
    <property type="term" value="F:hydrolase activity"/>
    <property type="evidence" value="ECO:0007669"/>
    <property type="project" value="UniProtKB-KW"/>
</dbReference>
<protein>
    <submittedName>
        <fullName evidence="3">Alpha/beta hydrolase</fullName>
    </submittedName>
</protein>
<dbReference type="Pfam" id="PF00561">
    <property type="entry name" value="Abhydrolase_1"/>
    <property type="match status" value="1"/>
</dbReference>
<dbReference type="PANTHER" id="PTHR43329">
    <property type="entry name" value="EPOXIDE HYDROLASE"/>
    <property type="match status" value="1"/>
</dbReference>
<keyword evidence="1 3" id="KW-0378">Hydrolase</keyword>
<name>A0ABP8EXV3_9MICO</name>